<sequence length="269" mass="28851">MHPRVSLHQVAMVDRETGPFLQFCCDIGVQHATLVSPRLLQANERDGAREAVQHGRIAVGCINHPFALHPDLERDSGIAARDLIRVIDMAAELGAPSIYLITGGRGRLSWEQAATRFAELLAPCRDHAAARGVALLVENASPLTVDIHIAHTLPDTLRLARLAGIGLCVDLHACWVEADLREKLAEALPLAGLVQVSDHVPGDRTTPCRAVPGDGAVPLEAILRDVLDLGYTGLFDLELVGQRIEAEGAELACTRAAHTLSDILTRLGA</sequence>
<evidence type="ECO:0000259" key="1">
    <source>
        <dbReference type="Pfam" id="PF01261"/>
    </source>
</evidence>
<reference evidence="2 3" key="1">
    <citation type="submission" date="2017-08" db="EMBL/GenBank/DDBJ databases">
        <title>Infants hospitalized years apart are colonized by the same room-sourced microbial strains.</title>
        <authorList>
            <person name="Brooks B."/>
            <person name="Olm M.R."/>
            <person name="Firek B.A."/>
            <person name="Baker R."/>
            <person name="Thomas B.C."/>
            <person name="Morowitz M.J."/>
            <person name="Banfield J.F."/>
        </authorList>
    </citation>
    <scope>NUCLEOTIDE SEQUENCE [LARGE SCALE GENOMIC DNA]</scope>
    <source>
        <strain evidence="2">S2_005_002_R2_33</strain>
    </source>
</reference>
<dbReference type="SUPFAM" id="SSF51658">
    <property type="entry name" value="Xylose isomerase-like"/>
    <property type="match status" value="1"/>
</dbReference>
<dbReference type="InterPro" id="IPR050312">
    <property type="entry name" value="IolE/XylAMocC-like"/>
</dbReference>
<comment type="caution">
    <text evidence="2">The sequence shown here is derived from an EMBL/GenBank/DDBJ whole genome shotgun (WGS) entry which is preliminary data.</text>
</comment>
<evidence type="ECO:0000313" key="2">
    <source>
        <dbReference type="EMBL" id="PZQ54695.1"/>
    </source>
</evidence>
<dbReference type="AlphaFoldDB" id="A0A2W5NVL0"/>
<dbReference type="Pfam" id="PF01261">
    <property type="entry name" value="AP_endonuc_2"/>
    <property type="match status" value="1"/>
</dbReference>
<proteinExistence type="predicted"/>
<dbReference type="Gene3D" id="3.20.20.150">
    <property type="entry name" value="Divalent-metal-dependent TIM barrel enzymes"/>
    <property type="match status" value="1"/>
</dbReference>
<dbReference type="PANTHER" id="PTHR12110">
    <property type="entry name" value="HYDROXYPYRUVATE ISOMERASE"/>
    <property type="match status" value="1"/>
</dbReference>
<keyword evidence="2" id="KW-0413">Isomerase</keyword>
<name>A0A2W5NVL0_9SPHN</name>
<dbReference type="Proteomes" id="UP000249082">
    <property type="component" value="Unassembled WGS sequence"/>
</dbReference>
<gene>
    <name evidence="2" type="ORF">DI555_11735</name>
</gene>
<accession>A0A2W5NVL0</accession>
<dbReference type="PANTHER" id="PTHR12110:SF52">
    <property type="entry name" value="XYLOSE ISOMERASE"/>
    <property type="match status" value="1"/>
</dbReference>
<evidence type="ECO:0000313" key="3">
    <source>
        <dbReference type="Proteomes" id="UP000249082"/>
    </source>
</evidence>
<dbReference type="InterPro" id="IPR013022">
    <property type="entry name" value="Xyl_isomerase-like_TIM-brl"/>
</dbReference>
<dbReference type="EMBL" id="QFPX01000008">
    <property type="protein sequence ID" value="PZQ54695.1"/>
    <property type="molecule type" value="Genomic_DNA"/>
</dbReference>
<feature type="domain" description="Xylose isomerase-like TIM barrel" evidence="1">
    <location>
        <begin position="49"/>
        <end position="243"/>
    </location>
</feature>
<protein>
    <submittedName>
        <fullName evidence="2">Sugar phosphate isomerase/epimerase</fullName>
    </submittedName>
</protein>
<organism evidence="2 3">
    <name type="scientific">Novosphingobium pentaromativorans</name>
    <dbReference type="NCBI Taxonomy" id="205844"/>
    <lineage>
        <taxon>Bacteria</taxon>
        <taxon>Pseudomonadati</taxon>
        <taxon>Pseudomonadota</taxon>
        <taxon>Alphaproteobacteria</taxon>
        <taxon>Sphingomonadales</taxon>
        <taxon>Sphingomonadaceae</taxon>
        <taxon>Novosphingobium</taxon>
    </lineage>
</organism>
<dbReference type="GO" id="GO:0016853">
    <property type="term" value="F:isomerase activity"/>
    <property type="evidence" value="ECO:0007669"/>
    <property type="project" value="UniProtKB-KW"/>
</dbReference>
<dbReference type="InterPro" id="IPR036237">
    <property type="entry name" value="Xyl_isomerase-like_sf"/>
</dbReference>